<feature type="region of interest" description="Disordered" evidence="1">
    <location>
        <begin position="69"/>
        <end position="103"/>
    </location>
</feature>
<comment type="caution">
    <text evidence="2">The sequence shown here is derived from an EMBL/GenBank/DDBJ whole genome shotgun (WGS) entry which is preliminary data.</text>
</comment>
<evidence type="ECO:0000313" key="3">
    <source>
        <dbReference type="Proteomes" id="UP000824072"/>
    </source>
</evidence>
<accession>A0A9D1IC53</accession>
<evidence type="ECO:0000313" key="2">
    <source>
        <dbReference type="EMBL" id="HIU34700.1"/>
    </source>
</evidence>
<name>A0A9D1IC53_9FIRM</name>
<dbReference type="AlphaFoldDB" id="A0A9D1IC53"/>
<organism evidence="2 3">
    <name type="scientific">Candidatus Pullichristensenella excrementigallinarum</name>
    <dbReference type="NCBI Taxonomy" id="2840907"/>
    <lineage>
        <taxon>Bacteria</taxon>
        <taxon>Bacillati</taxon>
        <taxon>Bacillota</taxon>
        <taxon>Clostridia</taxon>
        <taxon>Candidatus Pullichristensenella</taxon>
    </lineage>
</organism>
<gene>
    <name evidence="2" type="ORF">IAB02_09065</name>
</gene>
<sequence length="103" mass="11522">MTAECRQKSEWNNPSDKISKIHGFLFLRAEGLRIFGPGIPAKFGDANATNFPGSQDFQRVLPGAGGNMRKRAENLEPRGKSRIQRKVQKRRRALSAIGERGRS</sequence>
<feature type="compositionally biased region" description="Basic residues" evidence="1">
    <location>
        <begin position="80"/>
        <end position="93"/>
    </location>
</feature>
<dbReference type="EMBL" id="DVMU01000198">
    <property type="protein sequence ID" value="HIU34700.1"/>
    <property type="molecule type" value="Genomic_DNA"/>
</dbReference>
<dbReference type="Proteomes" id="UP000824072">
    <property type="component" value="Unassembled WGS sequence"/>
</dbReference>
<reference evidence="2" key="2">
    <citation type="journal article" date="2021" name="PeerJ">
        <title>Extensive microbial diversity within the chicken gut microbiome revealed by metagenomics and culture.</title>
        <authorList>
            <person name="Gilroy R."/>
            <person name="Ravi A."/>
            <person name="Getino M."/>
            <person name="Pursley I."/>
            <person name="Horton D.L."/>
            <person name="Alikhan N.F."/>
            <person name="Baker D."/>
            <person name="Gharbi K."/>
            <person name="Hall N."/>
            <person name="Watson M."/>
            <person name="Adriaenssens E.M."/>
            <person name="Foster-Nyarko E."/>
            <person name="Jarju S."/>
            <person name="Secka A."/>
            <person name="Antonio M."/>
            <person name="Oren A."/>
            <person name="Chaudhuri R.R."/>
            <person name="La Ragione R."/>
            <person name="Hildebrand F."/>
            <person name="Pallen M.J."/>
        </authorList>
    </citation>
    <scope>NUCLEOTIDE SEQUENCE</scope>
    <source>
        <strain evidence="2">ChiHcec3-11533</strain>
    </source>
</reference>
<feature type="compositionally biased region" description="Basic and acidic residues" evidence="1">
    <location>
        <begin position="70"/>
        <end position="79"/>
    </location>
</feature>
<reference evidence="2" key="1">
    <citation type="submission" date="2020-10" db="EMBL/GenBank/DDBJ databases">
        <authorList>
            <person name="Gilroy R."/>
        </authorList>
    </citation>
    <scope>NUCLEOTIDE SEQUENCE</scope>
    <source>
        <strain evidence="2">ChiHcec3-11533</strain>
    </source>
</reference>
<evidence type="ECO:0000256" key="1">
    <source>
        <dbReference type="SAM" id="MobiDB-lite"/>
    </source>
</evidence>
<proteinExistence type="predicted"/>
<protein>
    <submittedName>
        <fullName evidence="2">Uncharacterized protein</fullName>
    </submittedName>
</protein>